<dbReference type="EMBL" id="CP067420">
    <property type="protein sequence ID" value="QQP91601.1"/>
    <property type="molecule type" value="Genomic_DNA"/>
</dbReference>
<dbReference type="Proteomes" id="UP000595197">
    <property type="component" value="Chromosome"/>
</dbReference>
<dbReference type="Pfam" id="PF09898">
    <property type="entry name" value="DUF2125"/>
    <property type="match status" value="1"/>
</dbReference>
<dbReference type="RefSeq" id="WP_201079687.1">
    <property type="nucleotide sequence ID" value="NZ_CP067420.1"/>
</dbReference>
<proteinExistence type="predicted"/>
<name>A0ABX7BB49_9PROT</name>
<sequence>MRAKPFVSLIVLFGIAAAGYSAWWFYLAGRVRDGITDWIAQQRAEAALIEYRDLEISGFPLSLTASAADVSIRRADGLQWRGSAVIASARPWYPLDIGVNLLGSHQAGLVQAGGDPALGIDAPAGAKGSVRLDLSGAIRRMTVDLGRSTVTLPDGQQAILGRAEVTAALPEAPPADHTATALSIDARLGDVRPPPSVTTPLEGDIETAAVTARIKGALPDRLGRPAIAAWSESGGTIDIDSLTLNWGPLRIAGQGTLAFDRDLQPIGAISAAVEGVNPTMDSLATAGIVRPGDAAMAKMALTLLSRRTTADNQPIVEASLTVQDGWLYFGPIRLLRIPRVAWE</sequence>
<protein>
    <submittedName>
        <fullName evidence="1">DUF2125 domain-containing protein</fullName>
    </submittedName>
</protein>
<keyword evidence="2" id="KW-1185">Reference proteome</keyword>
<evidence type="ECO:0000313" key="2">
    <source>
        <dbReference type="Proteomes" id="UP000595197"/>
    </source>
</evidence>
<evidence type="ECO:0000313" key="1">
    <source>
        <dbReference type="EMBL" id="QQP91601.1"/>
    </source>
</evidence>
<gene>
    <name evidence="1" type="ORF">IGS68_10485</name>
</gene>
<reference evidence="1" key="1">
    <citation type="submission" date="2021-02" db="EMBL/GenBank/DDBJ databases">
        <title>Skermanella TT6 skin isolate.</title>
        <authorList>
            <person name="Lee K."/>
            <person name="Ganzorig M."/>
        </authorList>
    </citation>
    <scope>NUCLEOTIDE SEQUENCE</scope>
    <source>
        <strain evidence="1">TT6</strain>
    </source>
</reference>
<accession>A0ABX7BB49</accession>
<dbReference type="InterPro" id="IPR018666">
    <property type="entry name" value="DUF2125"/>
</dbReference>
<organism evidence="1 2">
    <name type="scientific">Skermanella cutis</name>
    <dbReference type="NCBI Taxonomy" id="2775420"/>
    <lineage>
        <taxon>Bacteria</taxon>
        <taxon>Pseudomonadati</taxon>
        <taxon>Pseudomonadota</taxon>
        <taxon>Alphaproteobacteria</taxon>
        <taxon>Rhodospirillales</taxon>
        <taxon>Azospirillaceae</taxon>
        <taxon>Skermanella</taxon>
    </lineage>
</organism>